<feature type="domain" description="Protein kinase" evidence="8">
    <location>
        <begin position="12"/>
        <end position="289"/>
    </location>
</feature>
<reference evidence="10" key="1">
    <citation type="journal article" date="2019" name="Int. J. Syst. Evol. Microbiol.">
        <title>The Global Catalogue of Microorganisms (GCM) 10K type strain sequencing project: providing services to taxonomists for standard genome sequencing and annotation.</title>
        <authorList>
            <consortium name="The Broad Institute Genomics Platform"/>
            <consortium name="The Broad Institute Genome Sequencing Center for Infectious Disease"/>
            <person name="Wu L."/>
            <person name="Ma J."/>
        </authorList>
    </citation>
    <scope>NUCLEOTIDE SEQUENCE [LARGE SCALE GENOMIC DNA]</scope>
    <source>
        <strain evidence="10">XZYJ18</strain>
    </source>
</reference>
<dbReference type="CDD" id="cd14014">
    <property type="entry name" value="STKc_PknB_like"/>
    <property type="match status" value="1"/>
</dbReference>
<evidence type="ECO:0000256" key="6">
    <source>
        <dbReference type="ARBA" id="ARBA00022840"/>
    </source>
</evidence>
<gene>
    <name evidence="9" type="ORF">ACFO4E_19925</name>
</gene>
<evidence type="ECO:0000313" key="10">
    <source>
        <dbReference type="Proteomes" id="UP001595923"/>
    </source>
</evidence>
<evidence type="ECO:0000256" key="1">
    <source>
        <dbReference type="ARBA" id="ARBA00012513"/>
    </source>
</evidence>
<dbReference type="RefSeq" id="WP_378576990.1">
    <property type="nucleotide sequence ID" value="NZ_JBHSFQ010000021.1"/>
</dbReference>
<dbReference type="InterPro" id="IPR017441">
    <property type="entry name" value="Protein_kinase_ATP_BS"/>
</dbReference>
<keyword evidence="3 9" id="KW-0808">Transferase</keyword>
<name>A0ABV9DZ02_9ACTN</name>
<dbReference type="EC" id="2.7.11.1" evidence="1"/>
<dbReference type="GO" id="GO:0004674">
    <property type="term" value="F:protein serine/threonine kinase activity"/>
    <property type="evidence" value="ECO:0007669"/>
    <property type="project" value="UniProtKB-EC"/>
</dbReference>
<dbReference type="PANTHER" id="PTHR43289:SF6">
    <property type="entry name" value="SERINE_THREONINE-PROTEIN KINASE NEKL-3"/>
    <property type="match status" value="1"/>
</dbReference>
<dbReference type="InterPro" id="IPR000719">
    <property type="entry name" value="Prot_kinase_dom"/>
</dbReference>
<evidence type="ECO:0000256" key="4">
    <source>
        <dbReference type="ARBA" id="ARBA00022741"/>
    </source>
</evidence>
<keyword evidence="4 7" id="KW-0547">Nucleotide-binding</keyword>
<dbReference type="SUPFAM" id="SSF56112">
    <property type="entry name" value="Protein kinase-like (PK-like)"/>
    <property type="match status" value="1"/>
</dbReference>
<keyword evidence="10" id="KW-1185">Reference proteome</keyword>
<dbReference type="PROSITE" id="PS50011">
    <property type="entry name" value="PROTEIN_KINASE_DOM"/>
    <property type="match status" value="1"/>
</dbReference>
<dbReference type="PANTHER" id="PTHR43289">
    <property type="entry name" value="MITOGEN-ACTIVATED PROTEIN KINASE KINASE KINASE 20-RELATED"/>
    <property type="match status" value="1"/>
</dbReference>
<evidence type="ECO:0000256" key="3">
    <source>
        <dbReference type="ARBA" id="ARBA00022679"/>
    </source>
</evidence>
<organism evidence="9 10">
    <name type="scientific">Nocardiopsis mangrovi</name>
    <dbReference type="NCBI Taxonomy" id="1179818"/>
    <lineage>
        <taxon>Bacteria</taxon>
        <taxon>Bacillati</taxon>
        <taxon>Actinomycetota</taxon>
        <taxon>Actinomycetes</taxon>
        <taxon>Streptosporangiales</taxon>
        <taxon>Nocardiopsidaceae</taxon>
        <taxon>Nocardiopsis</taxon>
    </lineage>
</organism>
<feature type="binding site" evidence="7">
    <location>
        <position position="41"/>
    </location>
    <ligand>
        <name>ATP</name>
        <dbReference type="ChEBI" id="CHEBI:30616"/>
    </ligand>
</feature>
<dbReference type="InterPro" id="IPR008271">
    <property type="entry name" value="Ser/Thr_kinase_AS"/>
</dbReference>
<evidence type="ECO:0000259" key="8">
    <source>
        <dbReference type="PROSITE" id="PS50011"/>
    </source>
</evidence>
<dbReference type="PROSITE" id="PS00108">
    <property type="entry name" value="PROTEIN_KINASE_ST"/>
    <property type="match status" value="1"/>
</dbReference>
<evidence type="ECO:0000313" key="9">
    <source>
        <dbReference type="EMBL" id="MFC4564134.1"/>
    </source>
</evidence>
<dbReference type="Proteomes" id="UP001595923">
    <property type="component" value="Unassembled WGS sequence"/>
</dbReference>
<dbReference type="EMBL" id="JBHSFQ010000021">
    <property type="protein sequence ID" value="MFC4564134.1"/>
    <property type="molecule type" value="Genomic_DNA"/>
</dbReference>
<dbReference type="InterPro" id="IPR011009">
    <property type="entry name" value="Kinase-like_dom_sf"/>
</dbReference>
<accession>A0ABV9DZ02</accession>
<keyword evidence="5 9" id="KW-0418">Kinase</keyword>
<dbReference type="PROSITE" id="PS00107">
    <property type="entry name" value="PROTEIN_KINASE_ATP"/>
    <property type="match status" value="1"/>
</dbReference>
<evidence type="ECO:0000256" key="7">
    <source>
        <dbReference type="PROSITE-ProRule" id="PRU10141"/>
    </source>
</evidence>
<protein>
    <recommendedName>
        <fullName evidence="1">non-specific serine/threonine protein kinase</fullName>
        <ecNumber evidence="1">2.7.11.1</ecNumber>
    </recommendedName>
</protein>
<evidence type="ECO:0000256" key="2">
    <source>
        <dbReference type="ARBA" id="ARBA00022527"/>
    </source>
</evidence>
<proteinExistence type="predicted"/>
<sequence length="400" mass="44669">MEIGDRTASRRYTLVREIGLGGMAEVWQARDEVFGRNVAVKFLVEEEKFLRKSQSGGWSYEDIEQRFMREARIMSRLDHAGIPAVFDWCVEQPDKALGRRYIVMQYIEGKTLAELLDEHHSLAVEETACLAAQICSVLAVAHAERLIHRDLKPGNLMVDHAGLVKVLDFGIAILTDPDATRMTKSSQGSPGTTGYMAPEVRTKASQGEETSDLYALGCVMYEALGGAVFTGTTDQVTAAHLTEIPEPLRVRNPVVPRKLGDLVDQMLLKKPAERPRDVWEVYDRLRDLLPVRGQGFKGREAFDLTRPFVDPWRPVPRVDGRVGASRVPPITIAEPELTNASAVARLREVEALWEAGRRTEALAGAERLVREAREHLGDGNRTALKVSVAYDRMRRSVEDS</sequence>
<dbReference type="Pfam" id="PF00069">
    <property type="entry name" value="Pkinase"/>
    <property type="match status" value="1"/>
</dbReference>
<keyword evidence="2" id="KW-0723">Serine/threonine-protein kinase</keyword>
<evidence type="ECO:0000256" key="5">
    <source>
        <dbReference type="ARBA" id="ARBA00022777"/>
    </source>
</evidence>
<comment type="caution">
    <text evidence="9">The sequence shown here is derived from an EMBL/GenBank/DDBJ whole genome shotgun (WGS) entry which is preliminary data.</text>
</comment>
<dbReference type="Gene3D" id="3.30.200.20">
    <property type="entry name" value="Phosphorylase Kinase, domain 1"/>
    <property type="match status" value="1"/>
</dbReference>
<dbReference type="SMART" id="SM00220">
    <property type="entry name" value="S_TKc"/>
    <property type="match status" value="1"/>
</dbReference>
<dbReference type="Gene3D" id="1.10.510.10">
    <property type="entry name" value="Transferase(Phosphotransferase) domain 1"/>
    <property type="match status" value="1"/>
</dbReference>
<keyword evidence="6 7" id="KW-0067">ATP-binding</keyword>